<dbReference type="Gene3D" id="3.40.33.10">
    <property type="entry name" value="CAP"/>
    <property type="match status" value="1"/>
</dbReference>
<dbReference type="SUPFAM" id="SSF55797">
    <property type="entry name" value="PR-1-like"/>
    <property type="match status" value="1"/>
</dbReference>
<dbReference type="PROSITE" id="PS01010">
    <property type="entry name" value="CRISP_2"/>
    <property type="match status" value="1"/>
</dbReference>
<reference evidence="3 4" key="1">
    <citation type="submission" date="2013-07" db="EMBL/GenBank/DDBJ databases">
        <title>Completed genome of Sphingomonas sanxanigenens NX02.</title>
        <authorList>
            <person name="Ma T."/>
            <person name="Huang H."/>
            <person name="Wu M."/>
            <person name="Li X."/>
            <person name="Li G."/>
        </authorList>
    </citation>
    <scope>NUCLEOTIDE SEQUENCE [LARGE SCALE GENOMIC DNA]</scope>
    <source>
        <strain evidence="3 4">NX02</strain>
    </source>
</reference>
<evidence type="ECO:0000313" key="4">
    <source>
        <dbReference type="Proteomes" id="UP000018851"/>
    </source>
</evidence>
<dbReference type="InterPro" id="IPR001283">
    <property type="entry name" value="CRISP-related"/>
</dbReference>
<dbReference type="Proteomes" id="UP000018851">
    <property type="component" value="Chromosome"/>
</dbReference>
<dbReference type="OrthoDB" id="9794228at2"/>
<feature type="domain" description="SCP" evidence="2">
    <location>
        <begin position="54"/>
        <end position="194"/>
    </location>
</feature>
<keyword evidence="1" id="KW-0732">Signal</keyword>
<dbReference type="AlphaFoldDB" id="W0A7L3"/>
<gene>
    <name evidence="3" type="ORF">NX02_11085</name>
</gene>
<proteinExistence type="predicted"/>
<dbReference type="RefSeq" id="WP_025292155.1">
    <property type="nucleotide sequence ID" value="NZ_CP006644.1"/>
</dbReference>
<dbReference type="PROSITE" id="PS01009">
    <property type="entry name" value="CRISP_1"/>
    <property type="match status" value="1"/>
</dbReference>
<dbReference type="SMART" id="SM00198">
    <property type="entry name" value="SCP"/>
    <property type="match status" value="1"/>
</dbReference>
<dbReference type="InterPro" id="IPR014044">
    <property type="entry name" value="CAP_dom"/>
</dbReference>
<keyword evidence="4" id="KW-1185">Reference proteome</keyword>
<dbReference type="eggNOG" id="COG2340">
    <property type="taxonomic scope" value="Bacteria"/>
</dbReference>
<organism evidence="3 4">
    <name type="scientific">Sphingomonas sanxanigenens DSM 19645 = NX02</name>
    <dbReference type="NCBI Taxonomy" id="1123269"/>
    <lineage>
        <taxon>Bacteria</taxon>
        <taxon>Pseudomonadati</taxon>
        <taxon>Pseudomonadota</taxon>
        <taxon>Alphaproteobacteria</taxon>
        <taxon>Sphingomonadales</taxon>
        <taxon>Sphingomonadaceae</taxon>
        <taxon>Sphingomonas</taxon>
    </lineage>
</organism>
<accession>W0A7L3</accession>
<feature type="chain" id="PRO_5004784956" description="SCP domain-containing protein" evidence="1">
    <location>
        <begin position="31"/>
        <end position="205"/>
    </location>
</feature>
<dbReference type="STRING" id="1123269.NX02_11085"/>
<evidence type="ECO:0000313" key="3">
    <source>
        <dbReference type="EMBL" id="AHE53929.1"/>
    </source>
</evidence>
<dbReference type="InterPro" id="IPR018244">
    <property type="entry name" value="Allrgn_V5/Tpx1_CS"/>
</dbReference>
<dbReference type="KEGG" id="ssan:NX02_11085"/>
<feature type="signal peptide" evidence="1">
    <location>
        <begin position="1"/>
        <end position="30"/>
    </location>
</feature>
<dbReference type="EMBL" id="CP006644">
    <property type="protein sequence ID" value="AHE53929.1"/>
    <property type="molecule type" value="Genomic_DNA"/>
</dbReference>
<dbReference type="GO" id="GO:0005576">
    <property type="term" value="C:extracellular region"/>
    <property type="evidence" value="ECO:0007669"/>
    <property type="project" value="InterPro"/>
</dbReference>
<dbReference type="PANTHER" id="PTHR10334">
    <property type="entry name" value="CYSTEINE-RICH SECRETORY PROTEIN-RELATED"/>
    <property type="match status" value="1"/>
</dbReference>
<dbReference type="InterPro" id="IPR035940">
    <property type="entry name" value="CAP_sf"/>
</dbReference>
<dbReference type="PRINTS" id="PR00837">
    <property type="entry name" value="V5TPXLIKE"/>
</dbReference>
<protein>
    <recommendedName>
        <fullName evidence="2">SCP domain-containing protein</fullName>
    </recommendedName>
</protein>
<dbReference type="PATRIC" id="fig|1123269.5.peg.2154"/>
<sequence length="205" mass="22933">MIIAARHSLRRLLWPMLIVAAAASWAPAGAEEEEFPVRRRAWVDQRPQPRGAALLRSEMVRIHNRTRADAGMAALAWSDALARDAAGYAAVMARTGRFAHSALPRGNPVQGENIWMGTRTAYAYREMADSWVREKPLFKRGRFPNVSRNGKVRDVGHYTQIIWRTTTAFGCGFAASRTHEYLVCRYTPSGNVIGFDPLVGTPPRK</sequence>
<evidence type="ECO:0000256" key="1">
    <source>
        <dbReference type="SAM" id="SignalP"/>
    </source>
</evidence>
<evidence type="ECO:0000259" key="2">
    <source>
        <dbReference type="SMART" id="SM00198"/>
    </source>
</evidence>
<dbReference type="HOGENOM" id="CLU_035730_8_1_5"/>
<name>W0A7L3_9SPHN</name>
<dbReference type="Pfam" id="PF00188">
    <property type="entry name" value="CAP"/>
    <property type="match status" value="1"/>
</dbReference>